<evidence type="ECO:0000256" key="1">
    <source>
        <dbReference type="SAM" id="MobiDB-lite"/>
    </source>
</evidence>
<dbReference type="GO" id="GO:0003676">
    <property type="term" value="F:nucleic acid binding"/>
    <property type="evidence" value="ECO:0007669"/>
    <property type="project" value="InterPro"/>
</dbReference>
<evidence type="ECO:0000313" key="3">
    <source>
        <dbReference type="EMBL" id="RVX37903.1"/>
    </source>
</evidence>
<dbReference type="InterPro" id="IPR003615">
    <property type="entry name" value="HNH_nuc"/>
</dbReference>
<organism evidence="3 4">
    <name type="scientific">Nonomuraea polychroma</name>
    <dbReference type="NCBI Taxonomy" id="46176"/>
    <lineage>
        <taxon>Bacteria</taxon>
        <taxon>Bacillati</taxon>
        <taxon>Actinomycetota</taxon>
        <taxon>Actinomycetes</taxon>
        <taxon>Streptosporangiales</taxon>
        <taxon>Streptosporangiaceae</taxon>
        <taxon>Nonomuraea</taxon>
    </lineage>
</organism>
<dbReference type="AlphaFoldDB" id="A0A438LWY3"/>
<protein>
    <submittedName>
        <fullName evidence="3">HNH endonuclease</fullName>
    </submittedName>
</protein>
<keyword evidence="4" id="KW-1185">Reference proteome</keyword>
<dbReference type="GO" id="GO:0004519">
    <property type="term" value="F:endonuclease activity"/>
    <property type="evidence" value="ECO:0007669"/>
    <property type="project" value="UniProtKB-KW"/>
</dbReference>
<dbReference type="CDD" id="cd00085">
    <property type="entry name" value="HNHc"/>
    <property type="match status" value="1"/>
</dbReference>
<evidence type="ECO:0000259" key="2">
    <source>
        <dbReference type="SMART" id="SM00507"/>
    </source>
</evidence>
<proteinExistence type="predicted"/>
<keyword evidence="3" id="KW-0378">Hydrolase</keyword>
<dbReference type="Proteomes" id="UP000284824">
    <property type="component" value="Unassembled WGS sequence"/>
</dbReference>
<feature type="region of interest" description="Disordered" evidence="1">
    <location>
        <begin position="299"/>
        <end position="318"/>
    </location>
</feature>
<keyword evidence="3" id="KW-0255">Endonuclease</keyword>
<dbReference type="EMBL" id="SAUN01000001">
    <property type="protein sequence ID" value="RVX37903.1"/>
    <property type="molecule type" value="Genomic_DNA"/>
</dbReference>
<dbReference type="Gene3D" id="1.10.30.50">
    <property type="match status" value="1"/>
</dbReference>
<name>A0A438LWY3_9ACTN</name>
<dbReference type="Pfam" id="PF01844">
    <property type="entry name" value="HNH"/>
    <property type="match status" value="1"/>
</dbReference>
<evidence type="ECO:0000313" key="4">
    <source>
        <dbReference type="Proteomes" id="UP000284824"/>
    </source>
</evidence>
<feature type="compositionally biased region" description="Basic and acidic residues" evidence="1">
    <location>
        <begin position="302"/>
        <end position="318"/>
    </location>
</feature>
<sequence>MAKKTGVLPGQALSDLKTTVQNYLDAIDRVQAVSLSHDSWLESAAQLGCLSADMRDAVSRVNRALGIRSGQDAILRYLRNHVGTPVPADALGGVAGISEWARRVRELRVESGWPIESGTNRDDLPHDHYRLAADKPDTDLAERWRVAKAARNLKKPGGGKKSGKDRLLHYLKEISPRPADKEQLGYVANIQEWPRRMRELEEEGWQIVSNIDDPSLPPGSYRLPTLIKRPARVRQAIKLRHKILERDNKTCQDCGAVPGQGVALQVHHVLPVHQGGDNDERNLVTLCYNCHGGRHALMGSSPKDELLHPEEEPDLLRP</sequence>
<keyword evidence="3" id="KW-0540">Nuclease</keyword>
<dbReference type="InterPro" id="IPR052892">
    <property type="entry name" value="NA-targeting_endonuclease"/>
</dbReference>
<dbReference type="PANTHER" id="PTHR33877">
    <property type="entry name" value="SLL1193 PROTEIN"/>
    <property type="match status" value="1"/>
</dbReference>
<dbReference type="OrthoDB" id="3823469at2"/>
<accession>A0A438LWY3</accession>
<dbReference type="PANTHER" id="PTHR33877:SF1">
    <property type="entry name" value="TYPE IV METHYL-DIRECTED RESTRICTION ENZYME ECOKMCRA"/>
    <property type="match status" value="1"/>
</dbReference>
<dbReference type="SMART" id="SM00507">
    <property type="entry name" value="HNHc"/>
    <property type="match status" value="1"/>
</dbReference>
<dbReference type="InterPro" id="IPR002711">
    <property type="entry name" value="HNH"/>
</dbReference>
<reference evidence="3 4" key="1">
    <citation type="submission" date="2019-01" db="EMBL/GenBank/DDBJ databases">
        <title>Sequencing the genomes of 1000 actinobacteria strains.</title>
        <authorList>
            <person name="Klenk H.-P."/>
        </authorList>
    </citation>
    <scope>NUCLEOTIDE SEQUENCE [LARGE SCALE GENOMIC DNA]</scope>
    <source>
        <strain evidence="3 4">DSM 43925</strain>
    </source>
</reference>
<dbReference type="RefSeq" id="WP_127930617.1">
    <property type="nucleotide sequence ID" value="NZ_SAUN01000001.1"/>
</dbReference>
<dbReference type="GO" id="GO:0008270">
    <property type="term" value="F:zinc ion binding"/>
    <property type="evidence" value="ECO:0007669"/>
    <property type="project" value="InterPro"/>
</dbReference>
<feature type="domain" description="HNH nuclease" evidence="2">
    <location>
        <begin position="238"/>
        <end position="292"/>
    </location>
</feature>
<gene>
    <name evidence="3" type="ORF">EDD27_0188</name>
</gene>
<comment type="caution">
    <text evidence="3">The sequence shown here is derived from an EMBL/GenBank/DDBJ whole genome shotgun (WGS) entry which is preliminary data.</text>
</comment>